<feature type="active site" description="Acyl-ester intermediate" evidence="8">
    <location>
        <position position="173"/>
    </location>
</feature>
<feature type="repeat" description="Cell wall-binding" evidence="10">
    <location>
        <begin position="444"/>
        <end position="464"/>
    </location>
</feature>
<dbReference type="GO" id="GO:0006508">
    <property type="term" value="P:proteolysis"/>
    <property type="evidence" value="ECO:0007669"/>
    <property type="project" value="InterPro"/>
</dbReference>
<dbReference type="HOGENOM" id="CLU_044052_0_0_9"/>
<dbReference type="Gene3D" id="2.10.270.10">
    <property type="entry name" value="Cholin Binding"/>
    <property type="match status" value="1"/>
</dbReference>
<dbReference type="InterPro" id="IPR012338">
    <property type="entry name" value="Beta-lactam/transpept-like"/>
</dbReference>
<name>G5ID97_9FIRM</name>
<feature type="binding site" evidence="9">
    <location>
        <position position="343"/>
    </location>
    <ligand>
        <name>substrate</name>
    </ligand>
</feature>
<evidence type="ECO:0000256" key="1">
    <source>
        <dbReference type="ARBA" id="ARBA00007164"/>
    </source>
</evidence>
<dbReference type="Pfam" id="PF19085">
    <property type="entry name" value="Choline_bind_2"/>
    <property type="match status" value="1"/>
</dbReference>
<evidence type="ECO:0000256" key="7">
    <source>
        <dbReference type="ARBA" id="ARBA00023316"/>
    </source>
</evidence>
<reference evidence="15 16" key="1">
    <citation type="submission" date="2011-08" db="EMBL/GenBank/DDBJ databases">
        <title>The Genome Sequence of Clostridium hathewayi WAL-18680.</title>
        <authorList>
            <consortium name="The Broad Institute Genome Sequencing Platform"/>
            <person name="Earl A."/>
            <person name="Ward D."/>
            <person name="Feldgarden M."/>
            <person name="Gevers D."/>
            <person name="Finegold S.M."/>
            <person name="Summanen P.H."/>
            <person name="Molitoris D.R."/>
            <person name="Song M."/>
            <person name="Daigneault M."/>
            <person name="Allen-Vercoe E."/>
            <person name="Young S.K."/>
            <person name="Zeng Q."/>
            <person name="Gargeya S."/>
            <person name="Fitzgerald M."/>
            <person name="Haas B."/>
            <person name="Abouelleil A."/>
            <person name="Alvarado L."/>
            <person name="Arachchi H.M."/>
            <person name="Berlin A."/>
            <person name="Brown A."/>
            <person name="Chapman S.B."/>
            <person name="Chen Z."/>
            <person name="Dunbar C."/>
            <person name="Freedman E."/>
            <person name="Gearin G."/>
            <person name="Gellesch M."/>
            <person name="Goldberg J."/>
            <person name="Griggs A."/>
            <person name="Gujja S."/>
            <person name="Heiman D."/>
            <person name="Howarth C."/>
            <person name="Larson L."/>
            <person name="Lui A."/>
            <person name="MacDonald P.J.P."/>
            <person name="Montmayeur A."/>
            <person name="Murphy C."/>
            <person name="Neiman D."/>
            <person name="Pearson M."/>
            <person name="Priest M."/>
            <person name="Roberts A."/>
            <person name="Saif S."/>
            <person name="Shea T."/>
            <person name="Shenoy N."/>
            <person name="Sisk P."/>
            <person name="Stolte C."/>
            <person name="Sykes S."/>
            <person name="Wortman J."/>
            <person name="Nusbaum C."/>
            <person name="Birren B."/>
        </authorList>
    </citation>
    <scope>NUCLEOTIDE SEQUENCE [LARGE SCALE GENOMIC DNA]</scope>
    <source>
        <strain evidence="15 16">WAL-18680</strain>
    </source>
</reference>
<feature type="region of interest" description="Disordered" evidence="12">
    <location>
        <begin position="25"/>
        <end position="129"/>
    </location>
</feature>
<evidence type="ECO:0000313" key="16">
    <source>
        <dbReference type="Proteomes" id="UP000005384"/>
    </source>
</evidence>
<evidence type="ECO:0000259" key="14">
    <source>
        <dbReference type="Pfam" id="PF00768"/>
    </source>
</evidence>
<dbReference type="InterPro" id="IPR018044">
    <property type="entry name" value="Peptidase_S11"/>
</dbReference>
<dbReference type="InterPro" id="IPR001967">
    <property type="entry name" value="Peptidase_S11_N"/>
</dbReference>
<dbReference type="Gene3D" id="3.40.710.10">
    <property type="entry name" value="DD-peptidase/beta-lactamase superfamily"/>
    <property type="match status" value="1"/>
</dbReference>
<evidence type="ECO:0000256" key="9">
    <source>
        <dbReference type="PIRSR" id="PIRSR618044-2"/>
    </source>
</evidence>
<comment type="similarity">
    <text evidence="1 11">Belongs to the peptidase S11 family.</text>
</comment>
<dbReference type="GO" id="GO:0071555">
    <property type="term" value="P:cell wall organization"/>
    <property type="evidence" value="ECO:0007669"/>
    <property type="project" value="UniProtKB-KW"/>
</dbReference>
<dbReference type="PANTHER" id="PTHR21581:SF6">
    <property type="entry name" value="TRAFFICKING PROTEIN PARTICLE COMPLEX SUBUNIT 12"/>
    <property type="match status" value="1"/>
</dbReference>
<dbReference type="RefSeq" id="WP_006779460.1">
    <property type="nucleotide sequence ID" value="NZ_CP040506.1"/>
</dbReference>
<dbReference type="Pfam" id="PF00768">
    <property type="entry name" value="Peptidase_S11"/>
    <property type="match status" value="1"/>
</dbReference>
<protein>
    <recommendedName>
        <fullName evidence="14">Peptidase S11 D-alanyl-D-alanine carboxypeptidase A N-terminal domain-containing protein</fullName>
    </recommendedName>
</protein>
<dbReference type="PROSITE" id="PS51170">
    <property type="entry name" value="CW"/>
    <property type="match status" value="2"/>
</dbReference>
<feature type="active site" evidence="8">
    <location>
        <position position="231"/>
    </location>
</feature>
<feature type="chain" id="PRO_5003478708" description="Peptidase S11 D-alanyl-D-alanine carboxypeptidase A N-terminal domain-containing protein" evidence="13">
    <location>
        <begin position="25"/>
        <end position="505"/>
    </location>
</feature>
<evidence type="ECO:0000256" key="3">
    <source>
        <dbReference type="ARBA" id="ARBA00022737"/>
    </source>
</evidence>
<dbReference type="GO" id="GO:0009252">
    <property type="term" value="P:peptidoglycan biosynthetic process"/>
    <property type="evidence" value="ECO:0007669"/>
    <property type="project" value="UniProtKB-KW"/>
</dbReference>
<dbReference type="SUPFAM" id="SSF69360">
    <property type="entry name" value="Cell wall binding repeat"/>
    <property type="match status" value="1"/>
</dbReference>
<feature type="active site" description="Proton acceptor" evidence="8">
    <location>
        <position position="176"/>
    </location>
</feature>
<keyword evidence="3" id="KW-0677">Repeat</keyword>
<dbReference type="Pfam" id="PF01473">
    <property type="entry name" value="Choline_bind_1"/>
    <property type="match status" value="1"/>
</dbReference>
<dbReference type="PANTHER" id="PTHR21581">
    <property type="entry name" value="D-ALANYL-D-ALANINE CARBOXYPEPTIDASE"/>
    <property type="match status" value="1"/>
</dbReference>
<dbReference type="InterPro" id="IPR018337">
    <property type="entry name" value="Cell_wall/Cho-bd_repeat"/>
</dbReference>
<evidence type="ECO:0000256" key="12">
    <source>
        <dbReference type="SAM" id="MobiDB-lite"/>
    </source>
</evidence>
<keyword evidence="5" id="KW-0133">Cell shape</keyword>
<accession>G5ID97</accession>
<keyword evidence="4" id="KW-0378">Hydrolase</keyword>
<dbReference type="PRINTS" id="PR00725">
    <property type="entry name" value="DADACBPTASE1"/>
</dbReference>
<evidence type="ECO:0000256" key="13">
    <source>
        <dbReference type="SAM" id="SignalP"/>
    </source>
</evidence>
<feature type="domain" description="Peptidase S11 D-alanyl-D-alanine carboxypeptidase A N-terminal" evidence="14">
    <location>
        <begin position="139"/>
        <end position="373"/>
    </location>
</feature>
<evidence type="ECO:0000256" key="8">
    <source>
        <dbReference type="PIRSR" id="PIRSR618044-1"/>
    </source>
</evidence>
<feature type="compositionally biased region" description="Gly residues" evidence="12">
    <location>
        <begin position="62"/>
        <end position="72"/>
    </location>
</feature>
<organism evidence="15 16">
    <name type="scientific">Hungatella hathewayi WAL-18680</name>
    <dbReference type="NCBI Taxonomy" id="742737"/>
    <lineage>
        <taxon>Bacteria</taxon>
        <taxon>Bacillati</taxon>
        <taxon>Bacillota</taxon>
        <taxon>Clostridia</taxon>
        <taxon>Lachnospirales</taxon>
        <taxon>Lachnospiraceae</taxon>
        <taxon>Hungatella</taxon>
    </lineage>
</organism>
<comment type="caution">
    <text evidence="15">The sequence shown here is derived from an EMBL/GenBank/DDBJ whole genome shotgun (WGS) entry which is preliminary data.</text>
</comment>
<sequence>MKKWKRLVSATVAACLLWSMPAQATVAGGPSGTSGGQSVETEAPSGAGQPNVGAQVVDRPGDGLGNSGGTSGTPGATGTTGGSNTSGSTAASGGPAFSGAGSSTDTNTGASTGSTPGSNTGSTGTTTGAINTNITSANIAKPEIQSQGAVLMDAATGNILYEKNSTTKYYPASITKLMTALLVIERCNLEDTVTFSAKATTNLEAGAVSLNITEGDKLTVRQCLYALLLKSANEVANGLAEHVAGSNEAFAKLMNEKAAALGCTNTNFVNPHGLNDSNHYTTARDMALIARAAFQNDTLRAIDTTLSYQFPATKKEKARTLTMGHKMMYSTDSRYYPGIIGGKTGYTSLAGNTLVTAVEKDGVRLIAVILKSKNTHYADTKALLDYGFEVMKTGGTVTTSATTGSWKQDSTGWYYIKSDGSRASNEWQTISGEDYWFDSNAYMATGWRQFSNGSWYYFKPSGAMAVNEWAENKGKWFYLGADGAMLKNTTTPDGYRVDGSGVRQN</sequence>
<dbReference type="EMBL" id="ADLN01000015">
    <property type="protein sequence ID" value="EHI60544.1"/>
    <property type="molecule type" value="Genomic_DNA"/>
</dbReference>
<evidence type="ECO:0000256" key="10">
    <source>
        <dbReference type="PROSITE-ProRule" id="PRU00591"/>
    </source>
</evidence>
<feature type="compositionally biased region" description="Low complexity" evidence="12">
    <location>
        <begin position="73"/>
        <end position="129"/>
    </location>
</feature>
<evidence type="ECO:0000313" key="15">
    <source>
        <dbReference type="EMBL" id="EHI60544.1"/>
    </source>
</evidence>
<keyword evidence="16" id="KW-1185">Reference proteome</keyword>
<keyword evidence="7" id="KW-0961">Cell wall biogenesis/degradation</keyword>
<dbReference type="PATRIC" id="fig|742737.3.peg.1492"/>
<evidence type="ECO:0000256" key="2">
    <source>
        <dbReference type="ARBA" id="ARBA00022729"/>
    </source>
</evidence>
<dbReference type="OrthoDB" id="9791132at2"/>
<dbReference type="AlphaFoldDB" id="G5ID97"/>
<gene>
    <name evidence="15" type="ORF">HMPREF9473_01474</name>
</gene>
<evidence type="ECO:0000256" key="4">
    <source>
        <dbReference type="ARBA" id="ARBA00022801"/>
    </source>
</evidence>
<feature type="signal peptide" evidence="13">
    <location>
        <begin position="1"/>
        <end position="24"/>
    </location>
</feature>
<dbReference type="GO" id="GO:0008360">
    <property type="term" value="P:regulation of cell shape"/>
    <property type="evidence" value="ECO:0007669"/>
    <property type="project" value="UniProtKB-KW"/>
</dbReference>
<evidence type="ECO:0000256" key="11">
    <source>
        <dbReference type="RuleBase" id="RU004016"/>
    </source>
</evidence>
<dbReference type="SUPFAM" id="SSF56601">
    <property type="entry name" value="beta-lactamase/transpeptidase-like"/>
    <property type="match status" value="1"/>
</dbReference>
<dbReference type="GO" id="GO:0009002">
    <property type="term" value="F:serine-type D-Ala-D-Ala carboxypeptidase activity"/>
    <property type="evidence" value="ECO:0007669"/>
    <property type="project" value="InterPro"/>
</dbReference>
<proteinExistence type="inferred from homology"/>
<keyword evidence="2 13" id="KW-0732">Signal</keyword>
<evidence type="ECO:0000256" key="5">
    <source>
        <dbReference type="ARBA" id="ARBA00022960"/>
    </source>
</evidence>
<keyword evidence="6" id="KW-0573">Peptidoglycan synthesis</keyword>
<dbReference type="Proteomes" id="UP000005384">
    <property type="component" value="Unassembled WGS sequence"/>
</dbReference>
<evidence type="ECO:0000256" key="6">
    <source>
        <dbReference type="ARBA" id="ARBA00022984"/>
    </source>
</evidence>
<dbReference type="Pfam" id="PF19127">
    <property type="entry name" value="Choline_bind_3"/>
    <property type="match status" value="1"/>
</dbReference>
<feature type="repeat" description="Cell wall-binding" evidence="10">
    <location>
        <begin position="466"/>
        <end position="485"/>
    </location>
</feature>